<reference evidence="3" key="3">
    <citation type="submission" date="2010-09" db="EMBL/GenBank/DDBJ databases">
        <title>Annotation of Gaeumannomyces graminis var. tritici R3-111a-1.</title>
        <authorList>
            <consortium name="The Broad Institute Genome Sequencing Platform"/>
            <person name="Ma L.-J."/>
            <person name="Dead R."/>
            <person name="Young S.K."/>
            <person name="Zeng Q."/>
            <person name="Gargeya S."/>
            <person name="Fitzgerald M."/>
            <person name="Haas B."/>
            <person name="Abouelleil A."/>
            <person name="Alvarado L."/>
            <person name="Arachchi H.M."/>
            <person name="Berlin A."/>
            <person name="Brown A."/>
            <person name="Chapman S.B."/>
            <person name="Chen Z."/>
            <person name="Dunbar C."/>
            <person name="Freedman E."/>
            <person name="Gearin G."/>
            <person name="Gellesch M."/>
            <person name="Goldberg J."/>
            <person name="Griggs A."/>
            <person name="Gujja S."/>
            <person name="Heiman D."/>
            <person name="Howarth C."/>
            <person name="Larson L."/>
            <person name="Lui A."/>
            <person name="MacDonald P.J.P."/>
            <person name="Mehta T."/>
            <person name="Montmayeur A."/>
            <person name="Murphy C."/>
            <person name="Neiman D."/>
            <person name="Pearson M."/>
            <person name="Priest M."/>
            <person name="Roberts A."/>
            <person name="Saif S."/>
            <person name="Shea T."/>
            <person name="Shenoy N."/>
            <person name="Sisk P."/>
            <person name="Stolte C."/>
            <person name="Sykes S."/>
            <person name="Yandava C."/>
            <person name="Wortman J."/>
            <person name="Nusbaum C."/>
            <person name="Birren B."/>
        </authorList>
    </citation>
    <scope>NUCLEOTIDE SEQUENCE</scope>
    <source>
        <strain evidence="3">R3-111a-1</strain>
    </source>
</reference>
<accession>J3P164</accession>
<gene>
    <name evidence="4" type="primary">20347719</name>
    <name evidence="3" type="ORF">GGTG_07261</name>
</gene>
<dbReference type="OrthoDB" id="2129641at2759"/>
<proteinExistence type="predicted"/>
<evidence type="ECO:0000256" key="2">
    <source>
        <dbReference type="SAM" id="SignalP"/>
    </source>
</evidence>
<dbReference type="eggNOG" id="ENOG502SJ92">
    <property type="taxonomic scope" value="Eukaryota"/>
</dbReference>
<organism evidence="3">
    <name type="scientific">Gaeumannomyces tritici (strain R3-111a-1)</name>
    <name type="common">Wheat and barley take-all root rot fungus</name>
    <name type="synonym">Gaeumannomyces graminis var. tritici</name>
    <dbReference type="NCBI Taxonomy" id="644352"/>
    <lineage>
        <taxon>Eukaryota</taxon>
        <taxon>Fungi</taxon>
        <taxon>Dikarya</taxon>
        <taxon>Ascomycota</taxon>
        <taxon>Pezizomycotina</taxon>
        <taxon>Sordariomycetes</taxon>
        <taxon>Sordariomycetidae</taxon>
        <taxon>Magnaporthales</taxon>
        <taxon>Magnaporthaceae</taxon>
        <taxon>Gaeumannomyces</taxon>
    </lineage>
</organism>
<reference evidence="3" key="2">
    <citation type="submission" date="2010-07" db="EMBL/GenBank/DDBJ databases">
        <authorList>
            <consortium name="The Broad Institute Genome Sequencing Platform"/>
            <consortium name="Broad Institute Genome Sequencing Center for Infectious Disease"/>
            <person name="Ma L.-J."/>
            <person name="Dead R."/>
            <person name="Young S."/>
            <person name="Zeng Q."/>
            <person name="Koehrsen M."/>
            <person name="Alvarado L."/>
            <person name="Berlin A."/>
            <person name="Chapman S.B."/>
            <person name="Chen Z."/>
            <person name="Freedman E."/>
            <person name="Gellesch M."/>
            <person name="Goldberg J."/>
            <person name="Griggs A."/>
            <person name="Gujja S."/>
            <person name="Heilman E.R."/>
            <person name="Heiman D."/>
            <person name="Hepburn T."/>
            <person name="Howarth C."/>
            <person name="Jen D."/>
            <person name="Larson L."/>
            <person name="Mehta T."/>
            <person name="Neiman D."/>
            <person name="Pearson M."/>
            <person name="Roberts A."/>
            <person name="Saif S."/>
            <person name="Shea T."/>
            <person name="Shenoy N."/>
            <person name="Sisk P."/>
            <person name="Stolte C."/>
            <person name="Sykes S."/>
            <person name="Walk T."/>
            <person name="White J."/>
            <person name="Yandava C."/>
            <person name="Haas B."/>
            <person name="Nusbaum C."/>
            <person name="Birren B."/>
        </authorList>
    </citation>
    <scope>NUCLEOTIDE SEQUENCE</scope>
    <source>
        <strain evidence="3">R3-111a-1</strain>
    </source>
</reference>
<name>J3P164_GAET3</name>
<dbReference type="VEuPathDB" id="FungiDB:GGTG_07261"/>
<dbReference type="EMBL" id="GL385397">
    <property type="protein sequence ID" value="EJT77349.1"/>
    <property type="molecule type" value="Genomic_DNA"/>
</dbReference>
<dbReference type="Proteomes" id="UP000006039">
    <property type="component" value="Unassembled WGS sequence"/>
</dbReference>
<evidence type="ECO:0000313" key="5">
    <source>
        <dbReference type="Proteomes" id="UP000006039"/>
    </source>
</evidence>
<evidence type="ECO:0000313" key="4">
    <source>
        <dbReference type="EnsemblFungi" id="EJT77349"/>
    </source>
</evidence>
<evidence type="ECO:0000313" key="3">
    <source>
        <dbReference type="EMBL" id="EJT77349.1"/>
    </source>
</evidence>
<keyword evidence="2" id="KW-0732">Signal</keyword>
<dbReference type="AlphaFoldDB" id="J3P164"/>
<reference evidence="5" key="1">
    <citation type="submission" date="2010-07" db="EMBL/GenBank/DDBJ databases">
        <title>The genome sequence of Gaeumannomyces graminis var. tritici strain R3-111a-1.</title>
        <authorList>
            <consortium name="The Broad Institute Genome Sequencing Platform"/>
            <person name="Ma L.-J."/>
            <person name="Dead R."/>
            <person name="Young S."/>
            <person name="Zeng Q."/>
            <person name="Koehrsen M."/>
            <person name="Alvarado L."/>
            <person name="Berlin A."/>
            <person name="Chapman S.B."/>
            <person name="Chen Z."/>
            <person name="Freedman E."/>
            <person name="Gellesch M."/>
            <person name="Goldberg J."/>
            <person name="Griggs A."/>
            <person name="Gujja S."/>
            <person name="Heilman E.R."/>
            <person name="Heiman D."/>
            <person name="Hepburn T."/>
            <person name="Howarth C."/>
            <person name="Jen D."/>
            <person name="Larson L."/>
            <person name="Mehta T."/>
            <person name="Neiman D."/>
            <person name="Pearson M."/>
            <person name="Roberts A."/>
            <person name="Saif S."/>
            <person name="Shea T."/>
            <person name="Shenoy N."/>
            <person name="Sisk P."/>
            <person name="Stolte C."/>
            <person name="Sykes S."/>
            <person name="Walk T."/>
            <person name="White J."/>
            <person name="Yandava C."/>
            <person name="Haas B."/>
            <person name="Nusbaum C."/>
            <person name="Birren B."/>
        </authorList>
    </citation>
    <scope>NUCLEOTIDE SEQUENCE [LARGE SCALE GENOMIC DNA]</scope>
    <source>
        <strain evidence="5">R3-111a-1</strain>
    </source>
</reference>
<reference evidence="4" key="5">
    <citation type="submission" date="2018-04" db="UniProtKB">
        <authorList>
            <consortium name="EnsemblFungi"/>
        </authorList>
    </citation>
    <scope>IDENTIFICATION</scope>
    <source>
        <strain evidence="4">R3-111a-1</strain>
    </source>
</reference>
<feature type="chain" id="PRO_5015094678" evidence="2">
    <location>
        <begin position="26"/>
        <end position="507"/>
    </location>
</feature>
<evidence type="ECO:0000256" key="1">
    <source>
        <dbReference type="SAM" id="MobiDB-lite"/>
    </source>
</evidence>
<keyword evidence="5" id="KW-1185">Reference proteome</keyword>
<sequence>MAFSTLRNVLVLLFAVAFSSIAAQAADAPLFVQGGLEDATVSSDVYNTGGTLSVGGFTMQVPKNVLVQFPAAWVPFKTFATKKAEFIGYETLVIGNFINSVPIVAQIIVYQFFEGLASGFIESVDYADGSLKIVNGPKIRISDPNAVFSKGYGAHPEFTADDESPSISSFSGFPMCIPRNTTDPLCPLSNRPFSGPGTFSAPDPLVMAPLQAGDFITWQGIRKGGELIAFSIVAQNVQITTLGDIVYVRMELARLGIDNPNPNAEIAETRFIGFVSNTVATVSLYAMDVDPCTGKTTDRIIASMGLKGGRNAQNRFEYRNDLLRRYTREYRVTAEIGGIEKTRVTKNGLIAGTYIQPVNVWIPGEQDVPGVPPVSHDFSQMAFLNKGVGADDDGNIWGPLDPFPQTGLFIETPNCPVVVRPTPTSSAVPSATSTEAAAPAATSDAAAAAPVSVRRRGVQSYYTRERADGIASAENKGTTEGPVRVAAGEEALLAEARAEKAAARIAT</sequence>
<feature type="region of interest" description="Disordered" evidence="1">
    <location>
        <begin position="422"/>
        <end position="447"/>
    </location>
</feature>
<protein>
    <submittedName>
        <fullName evidence="3 4">Uncharacterized protein</fullName>
    </submittedName>
</protein>
<dbReference type="RefSeq" id="XP_009223349.1">
    <property type="nucleotide sequence ID" value="XM_009225085.1"/>
</dbReference>
<dbReference type="HOGENOM" id="CLU_029382_0_0_1"/>
<dbReference type="GeneID" id="20347719"/>
<dbReference type="EnsemblFungi" id="EJT77349">
    <property type="protein sequence ID" value="EJT77349"/>
    <property type="gene ID" value="GGTG_07261"/>
</dbReference>
<reference evidence="4" key="4">
    <citation type="journal article" date="2015" name="G3 (Bethesda)">
        <title>Genome sequences of three phytopathogenic species of the Magnaporthaceae family of fungi.</title>
        <authorList>
            <person name="Okagaki L.H."/>
            <person name="Nunes C.C."/>
            <person name="Sailsbery J."/>
            <person name="Clay B."/>
            <person name="Brown D."/>
            <person name="John T."/>
            <person name="Oh Y."/>
            <person name="Young N."/>
            <person name="Fitzgerald M."/>
            <person name="Haas B.J."/>
            <person name="Zeng Q."/>
            <person name="Young S."/>
            <person name="Adiconis X."/>
            <person name="Fan L."/>
            <person name="Levin J.Z."/>
            <person name="Mitchell T.K."/>
            <person name="Okubara P.A."/>
            <person name="Farman M.L."/>
            <person name="Kohn L.M."/>
            <person name="Birren B."/>
            <person name="Ma L.-J."/>
            <person name="Dean R.A."/>
        </authorList>
    </citation>
    <scope>NUCLEOTIDE SEQUENCE</scope>
    <source>
        <strain evidence="4">R3-111a-1</strain>
    </source>
</reference>
<feature type="signal peptide" evidence="2">
    <location>
        <begin position="1"/>
        <end position="25"/>
    </location>
</feature>